<proteinExistence type="predicted"/>
<name>A0A327NHM7_9BACT</name>
<dbReference type="OrthoDB" id="1521695at2"/>
<sequence>MFFIRVVSGLSEPLVAQQLFPVNATVLVYPPYPVYLTDYANTFNNSFQLQLLLRDIELGSRQVTLKIQLNQQGGNSIQSRYPAVGVPVTELVSGVPVILRQADLAPYFQPQNLNLSPNAYSQPLTEGIYTMSVTVYDLLTGKQLSAVQSSAPFWVVISDPPLLNLPENNGFVVEQTPQNLLFQWTPRTKQATSVEYDFTLTELIGVNGFSGNLQNLFLAQPPYFTTTTPTTSFLYGPAYPPLIRGRIYGYRVRARAKRGLEEIGIFRNDGYSEIRFFMYGYENQAPFNESADWNTTLDLSWEDNILHDNFLIRYREKGTLTWLERKIAGQQAKYGATYRLSMPDLLNTKTYEYQIGGISMQNSNNIAYTVIRTINPIYKIEQVTTVTKVQVPENVVTTTYQLVCTTKRIGFFPITICSMQPVTTTTVVYKTVDKVVVTEVKKPIVETDDGTITPIDLDGSNHNDILSDDSTAVATVSKKHPYATPTCANPAVNIDMSTEGKITAGDTIHVAGYDIIALGNNKGMVFVDMPFVSKKVAFALNFKDVKVNEFMELKAGSMETTFNNAKYQASITQAQVAKGASQTANATAKQELKKDNVLPLEAIKAIDLLTKTADDMTITIRNQFLNNADVAAIKKNIISLKATLSDKSAKIQLVVTDMTKNADKFKLLTDNDSQLKVTYLTDQIQVMTSQKTKTDAQFVKIDNFMKQDRYWTNTQGFLKNGPILFGAQAVAAK</sequence>
<reference evidence="1 2" key="1">
    <citation type="submission" date="2018-06" db="EMBL/GenBank/DDBJ databases">
        <title>Spirosoma sp. HMF3257 Genome sequencing and assembly.</title>
        <authorList>
            <person name="Kang H."/>
            <person name="Cha I."/>
            <person name="Kim H."/>
            <person name="Kang J."/>
            <person name="Joh K."/>
        </authorList>
    </citation>
    <scope>NUCLEOTIDE SEQUENCE [LARGE SCALE GENOMIC DNA]</scope>
    <source>
        <strain evidence="1 2">HMF3257</strain>
    </source>
</reference>
<gene>
    <name evidence="1" type="ORF">HMF3257_01455</name>
</gene>
<dbReference type="Proteomes" id="UP000249016">
    <property type="component" value="Unassembled WGS sequence"/>
</dbReference>
<dbReference type="AlphaFoldDB" id="A0A327NHM7"/>
<protein>
    <submittedName>
        <fullName evidence="1">Uncharacterized protein</fullName>
    </submittedName>
</protein>
<keyword evidence="2" id="KW-1185">Reference proteome</keyword>
<accession>A0A327NHM7</accession>
<comment type="caution">
    <text evidence="1">The sequence shown here is derived from an EMBL/GenBank/DDBJ whole genome shotgun (WGS) entry which is preliminary data.</text>
</comment>
<organism evidence="1 2">
    <name type="scientific">Spirosoma telluris</name>
    <dbReference type="NCBI Taxonomy" id="2183553"/>
    <lineage>
        <taxon>Bacteria</taxon>
        <taxon>Pseudomonadati</taxon>
        <taxon>Bacteroidota</taxon>
        <taxon>Cytophagia</taxon>
        <taxon>Cytophagales</taxon>
        <taxon>Cytophagaceae</taxon>
        <taxon>Spirosoma</taxon>
    </lineage>
</organism>
<dbReference type="EMBL" id="QLII01000001">
    <property type="protein sequence ID" value="RAI73434.1"/>
    <property type="molecule type" value="Genomic_DNA"/>
</dbReference>
<evidence type="ECO:0000313" key="2">
    <source>
        <dbReference type="Proteomes" id="UP000249016"/>
    </source>
</evidence>
<evidence type="ECO:0000313" key="1">
    <source>
        <dbReference type="EMBL" id="RAI73434.1"/>
    </source>
</evidence>
<dbReference type="RefSeq" id="WP_111340314.1">
    <property type="nucleotide sequence ID" value="NZ_QLII01000001.1"/>
</dbReference>